<keyword evidence="3 4" id="KW-0647">Proteasome</keyword>
<accession>A0A2R7Y3N3</accession>
<comment type="similarity">
    <text evidence="4">Belongs to the peptidase T1A family.</text>
</comment>
<dbReference type="InterPro" id="IPR001353">
    <property type="entry name" value="Proteasome_sua/b"/>
</dbReference>
<dbReference type="GO" id="GO:0006511">
    <property type="term" value="P:ubiquitin-dependent protein catabolic process"/>
    <property type="evidence" value="ECO:0007669"/>
    <property type="project" value="InterPro"/>
</dbReference>
<dbReference type="CDD" id="cd01911">
    <property type="entry name" value="proteasome_alpha"/>
    <property type="match status" value="1"/>
</dbReference>
<dbReference type="GO" id="GO:0019773">
    <property type="term" value="C:proteasome core complex, alpha-subunit complex"/>
    <property type="evidence" value="ECO:0007669"/>
    <property type="project" value="UniProtKB-UniRule"/>
</dbReference>
<dbReference type="GO" id="GO:0004175">
    <property type="term" value="F:endopeptidase activity"/>
    <property type="evidence" value="ECO:0007669"/>
    <property type="project" value="UniProtKB-ARBA"/>
</dbReference>
<evidence type="ECO:0000256" key="1">
    <source>
        <dbReference type="ARBA" id="ARBA00004496"/>
    </source>
</evidence>
<dbReference type="NCBIfam" id="NF003075">
    <property type="entry name" value="PRK03996.1"/>
    <property type="match status" value="1"/>
</dbReference>
<dbReference type="InterPro" id="IPR050115">
    <property type="entry name" value="Proteasome_alpha"/>
</dbReference>
<dbReference type="AlphaFoldDB" id="A0A2R7Y3N3"/>
<dbReference type="SMART" id="SM00948">
    <property type="entry name" value="Proteasome_A_N"/>
    <property type="match status" value="1"/>
</dbReference>
<evidence type="ECO:0000256" key="2">
    <source>
        <dbReference type="ARBA" id="ARBA00022490"/>
    </source>
</evidence>
<dbReference type="InterPro" id="IPR023332">
    <property type="entry name" value="Proteasome_alpha-type"/>
</dbReference>
<evidence type="ECO:0000256" key="4">
    <source>
        <dbReference type="PROSITE-ProRule" id="PRU00808"/>
    </source>
</evidence>
<name>A0A2R7Y3N3_9ARCH</name>
<sequence length="249" mass="27589">MAALGIAGAYDRAITVFSPQGRLYQVEYALETVRSGSTVVAIASREGVVLAVEERMHTKLQNPEYSWKLFQIDEHIGAAAAGLNSDARVLVDNARIYAQILRLSYDDAATVEAIGKRIGDIMQMYTQHAGVRPFGAALLIGGVDKTGPHVFYTEPSGLVLEYFSWSIGRGADKVKEFLEANYRNDLSLEDSIRLAVASLIIQAEKMDEGWTIRLVTIPTSTKKYTPMPLSELDKYIKEAMEKYKPHALK</sequence>
<dbReference type="PANTHER" id="PTHR11599">
    <property type="entry name" value="PROTEASOME SUBUNIT ALPHA/BETA"/>
    <property type="match status" value="1"/>
</dbReference>
<dbReference type="GO" id="GO:0010498">
    <property type="term" value="P:proteasomal protein catabolic process"/>
    <property type="evidence" value="ECO:0007669"/>
    <property type="project" value="UniProtKB-ARBA"/>
</dbReference>
<evidence type="ECO:0000313" key="7">
    <source>
        <dbReference type="Proteomes" id="UP000244066"/>
    </source>
</evidence>
<gene>
    <name evidence="6" type="ORF">B9J98_04260</name>
</gene>
<reference evidence="6 7" key="1">
    <citation type="submission" date="2017-04" db="EMBL/GenBank/DDBJ databases">
        <title>Draft Aigarchaeota genome from a New Zealand hot spring.</title>
        <authorList>
            <person name="Reysenbach A.-L."/>
            <person name="Donaho J.A."/>
            <person name="Gerhart J."/>
            <person name="Kelley J.F."/>
            <person name="Kouba K."/>
            <person name="Podar M."/>
            <person name="Stott M."/>
        </authorList>
    </citation>
    <scope>NUCLEOTIDE SEQUENCE [LARGE SCALE GENOMIC DNA]</scope>
    <source>
        <strain evidence="6">NZ13_MG1</strain>
    </source>
</reference>
<dbReference type="Gene3D" id="3.60.20.10">
    <property type="entry name" value="Glutamine Phosphoribosylpyrophosphate, subunit 1, domain 1"/>
    <property type="match status" value="1"/>
</dbReference>
<comment type="caution">
    <text evidence="6">The sequence shown here is derived from an EMBL/GenBank/DDBJ whole genome shotgun (WGS) entry which is preliminary data.</text>
</comment>
<dbReference type="Proteomes" id="UP000244066">
    <property type="component" value="Unassembled WGS sequence"/>
</dbReference>
<evidence type="ECO:0000313" key="6">
    <source>
        <dbReference type="EMBL" id="PUA32073.1"/>
    </source>
</evidence>
<comment type="subcellular location">
    <subcellularLocation>
        <location evidence="1">Cytoplasm</location>
    </subcellularLocation>
</comment>
<feature type="domain" description="Proteasome alpha-type subunits" evidence="5">
    <location>
        <begin position="10"/>
        <end position="32"/>
    </location>
</feature>
<dbReference type="PROSITE" id="PS51475">
    <property type="entry name" value="PROTEASOME_ALPHA_2"/>
    <property type="match status" value="1"/>
</dbReference>
<dbReference type="SUPFAM" id="SSF56235">
    <property type="entry name" value="N-terminal nucleophile aminohydrolases (Ntn hydrolases)"/>
    <property type="match status" value="1"/>
</dbReference>
<dbReference type="GO" id="GO:0005737">
    <property type="term" value="C:cytoplasm"/>
    <property type="evidence" value="ECO:0007669"/>
    <property type="project" value="UniProtKB-SubCell"/>
</dbReference>
<protein>
    <recommendedName>
        <fullName evidence="5">Proteasome alpha-type subunits domain-containing protein</fullName>
    </recommendedName>
</protein>
<organism evidence="6 7">
    <name type="scientific">Candidatus Terraquivivens tikiterensis</name>
    <dbReference type="NCBI Taxonomy" id="1980982"/>
    <lineage>
        <taxon>Archaea</taxon>
        <taxon>Nitrososphaerota</taxon>
        <taxon>Candidatus Wolframiiraptoraceae</taxon>
        <taxon>Candidatus Terraquivivens</taxon>
    </lineage>
</organism>
<dbReference type="FunFam" id="3.60.20.10:FF:000004">
    <property type="entry name" value="Proteasome subunit alpha type-4"/>
    <property type="match status" value="1"/>
</dbReference>
<dbReference type="InterPro" id="IPR029055">
    <property type="entry name" value="Ntn_hydrolases_N"/>
</dbReference>
<dbReference type="Pfam" id="PF00227">
    <property type="entry name" value="Proteasome"/>
    <property type="match status" value="1"/>
</dbReference>
<keyword evidence="2" id="KW-0963">Cytoplasm</keyword>
<dbReference type="InterPro" id="IPR000426">
    <property type="entry name" value="Proteasome_asu_N"/>
</dbReference>
<dbReference type="EMBL" id="NDWU01000009">
    <property type="protein sequence ID" value="PUA32073.1"/>
    <property type="molecule type" value="Genomic_DNA"/>
</dbReference>
<evidence type="ECO:0000256" key="3">
    <source>
        <dbReference type="ARBA" id="ARBA00022942"/>
    </source>
</evidence>
<dbReference type="Pfam" id="PF10584">
    <property type="entry name" value="Proteasome_A_N"/>
    <property type="match status" value="1"/>
</dbReference>
<evidence type="ECO:0000259" key="5">
    <source>
        <dbReference type="SMART" id="SM00948"/>
    </source>
</evidence>
<proteinExistence type="inferred from homology"/>